<dbReference type="InterPro" id="IPR029063">
    <property type="entry name" value="SAM-dependent_MTases_sf"/>
</dbReference>
<gene>
    <name evidence="2" type="ORF">GCM10009030_08230</name>
</gene>
<protein>
    <recommendedName>
        <fullName evidence="4">FkbM family methyltransferase</fullName>
    </recommendedName>
</protein>
<proteinExistence type="predicted"/>
<evidence type="ECO:0000313" key="2">
    <source>
        <dbReference type="EMBL" id="GGN88465.1"/>
    </source>
</evidence>
<keyword evidence="3" id="KW-1185">Reference proteome</keyword>
<reference evidence="2" key="2">
    <citation type="submission" date="2020-09" db="EMBL/GenBank/DDBJ databases">
        <authorList>
            <person name="Sun Q."/>
            <person name="Ohkuma M."/>
        </authorList>
    </citation>
    <scope>NUCLEOTIDE SEQUENCE</scope>
    <source>
        <strain evidence="2">JCM 17820</strain>
    </source>
</reference>
<dbReference type="Proteomes" id="UP000605784">
    <property type="component" value="Unassembled WGS sequence"/>
</dbReference>
<dbReference type="SUPFAM" id="SSF53335">
    <property type="entry name" value="S-adenosyl-L-methionine-dependent methyltransferases"/>
    <property type="match status" value="1"/>
</dbReference>
<comment type="caution">
    <text evidence="2">The sequence shown here is derived from an EMBL/GenBank/DDBJ whole genome shotgun (WGS) entry which is preliminary data.</text>
</comment>
<name>A0A830GJK8_9EURY</name>
<accession>A0A830GJK8</accession>
<reference evidence="2" key="1">
    <citation type="journal article" date="2014" name="Int. J. Syst. Evol. Microbiol.">
        <title>Complete genome sequence of Corynebacterium casei LMG S-19264T (=DSM 44701T), isolated from a smear-ripened cheese.</title>
        <authorList>
            <consortium name="US DOE Joint Genome Institute (JGI-PGF)"/>
            <person name="Walter F."/>
            <person name="Albersmeier A."/>
            <person name="Kalinowski J."/>
            <person name="Ruckert C."/>
        </authorList>
    </citation>
    <scope>NUCLEOTIDE SEQUENCE</scope>
    <source>
        <strain evidence="2">JCM 17820</strain>
    </source>
</reference>
<dbReference type="RefSeq" id="WP_188994801.1">
    <property type="nucleotide sequence ID" value="NZ_BMOU01000001.1"/>
</dbReference>
<organism evidence="2 3">
    <name type="scientific">Haloarcula pellucida</name>
    <dbReference type="NCBI Taxonomy" id="1427151"/>
    <lineage>
        <taxon>Archaea</taxon>
        <taxon>Methanobacteriati</taxon>
        <taxon>Methanobacteriota</taxon>
        <taxon>Stenosarchaea group</taxon>
        <taxon>Halobacteria</taxon>
        <taxon>Halobacteriales</taxon>
        <taxon>Haloarculaceae</taxon>
        <taxon>Haloarcula</taxon>
    </lineage>
</organism>
<sequence>MGIDSGAEGGEHPDRENNPYQRDGLQGVVQALYNRVRPHLPRKMGVYNGVHARGPRLFDVSDVLPDYEDDLLGLVREAVDDGDHVTLVGGGLGISTIVAARQGAASLTVYEPAADRARLVAENAALHDVQRIEVHHAAVGDAANAAGPVAGADRIIPADLPDGDVLVLDCEGAEVDIITEMPNGYRVVVVETHGALGTSKDDVHSALETHDAEVLAVSEDNPAAGIYTILARL</sequence>
<dbReference type="EMBL" id="BMOU01000001">
    <property type="protein sequence ID" value="GGN88465.1"/>
    <property type="molecule type" value="Genomic_DNA"/>
</dbReference>
<dbReference type="AlphaFoldDB" id="A0A830GJK8"/>
<feature type="region of interest" description="Disordered" evidence="1">
    <location>
        <begin position="1"/>
        <end position="23"/>
    </location>
</feature>
<evidence type="ECO:0000256" key="1">
    <source>
        <dbReference type="SAM" id="MobiDB-lite"/>
    </source>
</evidence>
<dbReference type="Gene3D" id="3.40.50.150">
    <property type="entry name" value="Vaccinia Virus protein VP39"/>
    <property type="match status" value="1"/>
</dbReference>
<evidence type="ECO:0000313" key="3">
    <source>
        <dbReference type="Proteomes" id="UP000605784"/>
    </source>
</evidence>
<evidence type="ECO:0008006" key="4">
    <source>
        <dbReference type="Google" id="ProtNLM"/>
    </source>
</evidence>